<dbReference type="PROSITE" id="PS50245">
    <property type="entry name" value="CAP_GLY_2"/>
    <property type="match status" value="1"/>
</dbReference>
<reference evidence="3" key="1">
    <citation type="submission" date="2015-12" db="EMBL/GenBank/DDBJ databases">
        <title>De novo transcriptome assembly of four potential Pierce s Disease insect vectors from Arizona vineyards.</title>
        <authorList>
            <person name="Tassone E.E."/>
        </authorList>
    </citation>
    <scope>NUCLEOTIDE SEQUENCE</scope>
</reference>
<feature type="compositionally biased region" description="Polar residues" evidence="1">
    <location>
        <begin position="395"/>
        <end position="411"/>
    </location>
</feature>
<feature type="compositionally biased region" description="Basic and acidic residues" evidence="1">
    <location>
        <begin position="463"/>
        <end position="473"/>
    </location>
</feature>
<gene>
    <name evidence="3" type="ORF">g.30067</name>
</gene>
<dbReference type="InterPro" id="IPR000938">
    <property type="entry name" value="CAP-Gly_domain"/>
</dbReference>
<feature type="domain" description="CAP-Gly" evidence="2">
    <location>
        <begin position="46"/>
        <end position="80"/>
    </location>
</feature>
<dbReference type="AlphaFoldDB" id="A0A1B6D5E2"/>
<accession>A0A1B6D5E2</accession>
<dbReference type="InterPro" id="IPR036859">
    <property type="entry name" value="CAP-Gly_dom_sf"/>
</dbReference>
<sequence length="479" mass="54458">MASWTNGPPVLVGEKIFWLGSGSGLPKSGIIKWIGHVSEINQDWTVGIELDEALPFGGIDGNWANRVLFTCQPKHGLLVPVSQIIPASKFICFQKESKRIKQSQHEVPITEFKSEIHRELLLKESPSNHPQPAVRRKIRNKIKRERCQKLTARNELNKRSSILLEESEFSSDENNSETLRIEDKNKQKIGELNNNKDCNITEINNGYKKRMTSGDNESNFEETVLDSLYASHHQFNNIVETHSEAAHAFVSISSSRKDKTSSGIFSIFRWFRKEKNDFEDEIEDIRIPSAPSSPRLTRGYGSACGSVDTLFSTATASSFAFIRPELYRPFGNASQAEKFIAFGPETETYRKRLHQRDKLKELDQNVSLRKKYNLFGSGTIHRSADDVYLGYQSKASGKNRNVSPESKNSSFGRRKKRKAPPPPLVEPKPTDYSLPNTLEHISKNKDTNHNHYNSRERPRHRRTVSDSAKDKKAGAYCHV</sequence>
<evidence type="ECO:0000259" key="2">
    <source>
        <dbReference type="PROSITE" id="PS50245"/>
    </source>
</evidence>
<organism evidence="3">
    <name type="scientific">Clastoptera arizonana</name>
    <name type="common">Arizona spittle bug</name>
    <dbReference type="NCBI Taxonomy" id="38151"/>
    <lineage>
        <taxon>Eukaryota</taxon>
        <taxon>Metazoa</taxon>
        <taxon>Ecdysozoa</taxon>
        <taxon>Arthropoda</taxon>
        <taxon>Hexapoda</taxon>
        <taxon>Insecta</taxon>
        <taxon>Pterygota</taxon>
        <taxon>Neoptera</taxon>
        <taxon>Paraneoptera</taxon>
        <taxon>Hemiptera</taxon>
        <taxon>Auchenorrhyncha</taxon>
        <taxon>Cercopoidea</taxon>
        <taxon>Clastopteridae</taxon>
        <taxon>Clastoptera</taxon>
    </lineage>
</organism>
<dbReference type="Gene3D" id="2.30.30.190">
    <property type="entry name" value="CAP Gly-rich-like domain"/>
    <property type="match status" value="1"/>
</dbReference>
<evidence type="ECO:0000256" key="1">
    <source>
        <dbReference type="SAM" id="MobiDB-lite"/>
    </source>
</evidence>
<feature type="non-terminal residue" evidence="3">
    <location>
        <position position="479"/>
    </location>
</feature>
<protein>
    <recommendedName>
        <fullName evidence="2">CAP-Gly domain-containing protein</fullName>
    </recommendedName>
</protein>
<proteinExistence type="predicted"/>
<dbReference type="EMBL" id="GEDC01016513">
    <property type="protein sequence ID" value="JAS20785.1"/>
    <property type="molecule type" value="Transcribed_RNA"/>
</dbReference>
<feature type="compositionally biased region" description="Basic and acidic residues" evidence="1">
    <location>
        <begin position="440"/>
        <end position="456"/>
    </location>
</feature>
<feature type="region of interest" description="Disordered" evidence="1">
    <location>
        <begin position="395"/>
        <end position="479"/>
    </location>
</feature>
<dbReference type="Pfam" id="PF01302">
    <property type="entry name" value="CAP_GLY"/>
    <property type="match status" value="1"/>
</dbReference>
<dbReference type="SUPFAM" id="SSF74924">
    <property type="entry name" value="Cap-Gly domain"/>
    <property type="match status" value="1"/>
</dbReference>
<name>A0A1B6D5E2_9HEMI</name>
<evidence type="ECO:0000313" key="3">
    <source>
        <dbReference type="EMBL" id="JAS20785.1"/>
    </source>
</evidence>
<dbReference type="SMART" id="SM01052">
    <property type="entry name" value="CAP_GLY"/>
    <property type="match status" value="1"/>
</dbReference>